<feature type="chain" id="PRO_5045150518" description="Pertussis toxin subunit 1" evidence="1">
    <location>
        <begin position="22"/>
        <end position="270"/>
    </location>
</feature>
<feature type="signal peptide" evidence="1">
    <location>
        <begin position="1"/>
        <end position="21"/>
    </location>
</feature>
<dbReference type="RefSeq" id="WP_319807558.1">
    <property type="nucleotide sequence ID" value="NZ_CP107052.1"/>
</dbReference>
<reference evidence="2" key="1">
    <citation type="submission" date="2022-10" db="EMBL/GenBank/DDBJ databases">
        <title>Candidatus Kirkpatrella diaphorinas gen. nov., sp. nov., an uncultured endosymbiont identified in a population of Diaphorina citri from Hawaii.</title>
        <authorList>
            <person name="Henry E.M."/>
            <person name="Carlson C.R."/>
            <person name="Kuo Y.-W."/>
        </authorList>
    </citation>
    <scope>NUCLEOTIDE SEQUENCE</scope>
    <source>
        <strain evidence="2">CADCRV1</strain>
    </source>
</reference>
<keyword evidence="3" id="KW-1185">Reference proteome</keyword>
<name>A0ABY6GK97_9PROT</name>
<protein>
    <recommendedName>
        <fullName evidence="4">Pertussis toxin subunit 1</fullName>
    </recommendedName>
</protein>
<dbReference type="Proteomes" id="UP001163831">
    <property type="component" value="Chromosome"/>
</dbReference>
<sequence>MKFLNASLVIASMMFASVSHAKAAPLVVYTVSFQPPESIFSAGLTSDGTEKDLNRFLAGKGASGEKSAYLPLTEAMSHATRISEALTRDKPHGTVYVYYVRPTKNFYNIVDSRRFAEEILPQGVAKKELNDIWFSTRYWVEDEWAADTSISNEQIMGVRTLTWHDDVPELGAFSPNPNYISAVSEVSQRPMPPRNTPIDAAEVAKNGKGIDFIPASIAEMACTPQHLNLAASPSGLCLPLERLSTSKLHERKVAKMIVTNVFSISGSGQL</sequence>
<dbReference type="Gene3D" id="3.90.210.10">
    <property type="entry name" value="Heat-Labile Enterotoxin, subunit A"/>
    <property type="match status" value="1"/>
</dbReference>
<dbReference type="SUPFAM" id="SSF56399">
    <property type="entry name" value="ADP-ribosylation"/>
    <property type="match status" value="1"/>
</dbReference>
<evidence type="ECO:0000313" key="2">
    <source>
        <dbReference type="EMBL" id="UYH51963.1"/>
    </source>
</evidence>
<evidence type="ECO:0008006" key="4">
    <source>
        <dbReference type="Google" id="ProtNLM"/>
    </source>
</evidence>
<proteinExistence type="predicted"/>
<accession>A0ABY6GK97</accession>
<gene>
    <name evidence="2" type="ORF">N5W20_03660</name>
</gene>
<evidence type="ECO:0000256" key="1">
    <source>
        <dbReference type="SAM" id="SignalP"/>
    </source>
</evidence>
<keyword evidence="1" id="KW-0732">Signal</keyword>
<organism evidence="2 3">
    <name type="scientific">Candidatus Kirkpatrickella diaphorinae</name>
    <dbReference type="NCBI Taxonomy" id="2984322"/>
    <lineage>
        <taxon>Bacteria</taxon>
        <taxon>Pseudomonadati</taxon>
        <taxon>Pseudomonadota</taxon>
        <taxon>Alphaproteobacteria</taxon>
        <taxon>Acetobacterales</taxon>
        <taxon>Acetobacteraceae</taxon>
        <taxon>Candidatus Kirkpatrickella</taxon>
    </lineage>
</organism>
<dbReference type="EMBL" id="CP107052">
    <property type="protein sequence ID" value="UYH51963.1"/>
    <property type="molecule type" value="Genomic_DNA"/>
</dbReference>
<evidence type="ECO:0000313" key="3">
    <source>
        <dbReference type="Proteomes" id="UP001163831"/>
    </source>
</evidence>